<dbReference type="PANTHER" id="PTHR12526:SF510">
    <property type="entry name" value="D-INOSITOL 3-PHOSPHATE GLYCOSYLTRANSFERASE"/>
    <property type="match status" value="1"/>
</dbReference>
<dbReference type="Gene3D" id="3.40.50.2000">
    <property type="entry name" value="Glycogen Phosphorylase B"/>
    <property type="match status" value="2"/>
</dbReference>
<dbReference type="STRING" id="549789.NIES30_02850"/>
<dbReference type="Proteomes" id="UP000185557">
    <property type="component" value="Unassembled WGS sequence"/>
</dbReference>
<dbReference type="GO" id="GO:0016757">
    <property type="term" value="F:glycosyltransferase activity"/>
    <property type="evidence" value="ECO:0007669"/>
    <property type="project" value="UniProtKB-KW"/>
</dbReference>
<reference evidence="3 4" key="1">
    <citation type="submission" date="2016-11" db="EMBL/GenBank/DDBJ databases">
        <title>Draft Genome Sequences of Nine Cyanobacterial Strains from Diverse Habitats.</title>
        <authorList>
            <person name="Zhu T."/>
            <person name="Hou S."/>
            <person name="Lu X."/>
            <person name="Hess W.R."/>
        </authorList>
    </citation>
    <scope>NUCLEOTIDE SEQUENCE [LARGE SCALE GENOMIC DNA]</scope>
    <source>
        <strain evidence="3 4">NIES-30</strain>
    </source>
</reference>
<evidence type="ECO:0000256" key="2">
    <source>
        <dbReference type="ARBA" id="ARBA00022679"/>
    </source>
</evidence>
<keyword evidence="1" id="KW-0328">Glycosyltransferase</keyword>
<organism evidence="3 4">
    <name type="scientific">Phormidium tenue NIES-30</name>
    <dbReference type="NCBI Taxonomy" id="549789"/>
    <lineage>
        <taxon>Bacteria</taxon>
        <taxon>Bacillati</taxon>
        <taxon>Cyanobacteriota</taxon>
        <taxon>Cyanophyceae</taxon>
        <taxon>Oscillatoriophycideae</taxon>
        <taxon>Oscillatoriales</taxon>
        <taxon>Oscillatoriaceae</taxon>
        <taxon>Phormidium</taxon>
    </lineage>
</organism>
<evidence type="ECO:0000313" key="4">
    <source>
        <dbReference type="Proteomes" id="UP000185557"/>
    </source>
</evidence>
<dbReference type="PANTHER" id="PTHR12526">
    <property type="entry name" value="GLYCOSYLTRANSFERASE"/>
    <property type="match status" value="1"/>
</dbReference>
<dbReference type="AlphaFoldDB" id="A0A1U7JC07"/>
<evidence type="ECO:0000313" key="3">
    <source>
        <dbReference type="EMBL" id="OKH51252.1"/>
    </source>
</evidence>
<proteinExistence type="predicted"/>
<dbReference type="SUPFAM" id="SSF53756">
    <property type="entry name" value="UDP-Glycosyltransferase/glycogen phosphorylase"/>
    <property type="match status" value="1"/>
</dbReference>
<keyword evidence="4" id="KW-1185">Reference proteome</keyword>
<dbReference type="Pfam" id="PF13692">
    <property type="entry name" value="Glyco_trans_1_4"/>
    <property type="match status" value="1"/>
</dbReference>
<sequence length="436" mass="47883">MGTRPRISILVSDLSSRGAGRWGGAVRPFLLGQALQSMGYPVEIVGFSAENDAGRATHAEAAPVSGMSLVGGADRVLPAIAIPVHTIFLKTPTPGPGDVGRLFRHLSGDILYAYKPKPSSFGLALLHRQFSRSRHRCPVLLDIDDWELSWHGGDVYRYRPQPRQLARDLLKSDGALRNPDHPLYLQWIERLVASADLVTTHNDFLQRRFGGVMIPNGKDIELFNPDRYDAAASRTAYGLSDYRVLMFPGAPRPYKGVEDILAAMDRLNQPDLKLVLVGGSPYDDYDRTLVDRWPQHIIHLGKQPYADMPKVIAAAHVVVVPQRQTPAAQAQFPLKLTDGMAMAKPILATRVGDIPAILNDCGYLVDADQPAQLAAQITAIFANYDQALELGKRARDRTLTHYSMAAMGAGLHQAIQQTIVAKVHRQSNILGHTNPP</sequence>
<gene>
    <name evidence="3" type="ORF">NIES30_02850</name>
</gene>
<evidence type="ECO:0000256" key="1">
    <source>
        <dbReference type="ARBA" id="ARBA00022676"/>
    </source>
</evidence>
<keyword evidence="2 3" id="KW-0808">Transferase</keyword>
<protein>
    <submittedName>
        <fullName evidence="3">Glycosyl transferase group 1</fullName>
    </submittedName>
</protein>
<name>A0A1U7JC07_9CYAN</name>
<comment type="caution">
    <text evidence="3">The sequence shown here is derived from an EMBL/GenBank/DDBJ whole genome shotgun (WGS) entry which is preliminary data.</text>
</comment>
<accession>A0A1U7JC07</accession>
<dbReference type="EMBL" id="MRCG01000001">
    <property type="protein sequence ID" value="OKH51252.1"/>
    <property type="molecule type" value="Genomic_DNA"/>
</dbReference>